<organism evidence="1 2">
    <name type="scientific">Prunus yedoensis var. nudiflora</name>
    <dbReference type="NCBI Taxonomy" id="2094558"/>
    <lineage>
        <taxon>Eukaryota</taxon>
        <taxon>Viridiplantae</taxon>
        <taxon>Streptophyta</taxon>
        <taxon>Embryophyta</taxon>
        <taxon>Tracheophyta</taxon>
        <taxon>Spermatophyta</taxon>
        <taxon>Magnoliopsida</taxon>
        <taxon>eudicotyledons</taxon>
        <taxon>Gunneridae</taxon>
        <taxon>Pentapetalae</taxon>
        <taxon>rosids</taxon>
        <taxon>fabids</taxon>
        <taxon>Rosales</taxon>
        <taxon>Rosaceae</taxon>
        <taxon>Amygdaloideae</taxon>
        <taxon>Amygdaleae</taxon>
        <taxon>Prunus</taxon>
    </lineage>
</organism>
<sequence length="54" mass="5796">MGMDPGGGMRRGGARALVANLGVVLAMNQMRLRLRPLHHTNTVSNEGLYHVVLG</sequence>
<dbReference type="Proteomes" id="UP000250321">
    <property type="component" value="Unassembled WGS sequence"/>
</dbReference>
<comment type="caution">
    <text evidence="1">The sequence shown here is derived from an EMBL/GenBank/DDBJ whole genome shotgun (WGS) entry which is preliminary data.</text>
</comment>
<protein>
    <submittedName>
        <fullName evidence="1">Uncharacterized protein</fullName>
    </submittedName>
</protein>
<proteinExistence type="predicted"/>
<reference evidence="1 2" key="1">
    <citation type="submission" date="2018-02" db="EMBL/GenBank/DDBJ databases">
        <title>Draft genome of wild Prunus yedoensis var. nudiflora.</title>
        <authorList>
            <person name="Baek S."/>
            <person name="Kim J.-H."/>
            <person name="Choi K."/>
            <person name="Kim G.-B."/>
            <person name="Cho A."/>
            <person name="Jang H."/>
            <person name="Shin C.-H."/>
            <person name="Yu H.-J."/>
            <person name="Mun J.-H."/>
        </authorList>
    </citation>
    <scope>NUCLEOTIDE SEQUENCE [LARGE SCALE GENOMIC DNA]</scope>
    <source>
        <strain evidence="2">cv. Jeju island</strain>
        <tissue evidence="1">Leaf</tissue>
    </source>
</reference>
<dbReference type="AlphaFoldDB" id="A0A314Z0G4"/>
<name>A0A314Z0G4_PRUYE</name>
<evidence type="ECO:0000313" key="2">
    <source>
        <dbReference type="Proteomes" id="UP000250321"/>
    </source>
</evidence>
<accession>A0A314Z0G4</accession>
<dbReference type="EMBL" id="PJQY01000286">
    <property type="protein sequence ID" value="PQQ13785.1"/>
    <property type="molecule type" value="Genomic_DNA"/>
</dbReference>
<gene>
    <name evidence="1" type="ORF">Pyn_00029</name>
</gene>
<keyword evidence="2" id="KW-1185">Reference proteome</keyword>
<evidence type="ECO:0000313" key="1">
    <source>
        <dbReference type="EMBL" id="PQQ13785.1"/>
    </source>
</evidence>